<feature type="domain" description="Helix-hairpin-helix DNA-binding motif class 1" evidence="3">
    <location>
        <begin position="213"/>
        <end position="232"/>
    </location>
</feature>
<feature type="domain" description="Helix-hairpin-helix DNA-binding motif class 1" evidence="3">
    <location>
        <begin position="183"/>
        <end position="202"/>
    </location>
</feature>
<keyword evidence="2" id="KW-1133">Transmembrane helix</keyword>
<dbReference type="Gene3D" id="3.10.560.10">
    <property type="entry name" value="Outer membrane lipoprotein wza domain like"/>
    <property type="match status" value="1"/>
</dbReference>
<feature type="transmembrane region" description="Helical" evidence="2">
    <location>
        <begin position="16"/>
        <end position="36"/>
    </location>
</feature>
<dbReference type="Proteomes" id="UP000193435">
    <property type="component" value="Unassembled WGS sequence"/>
</dbReference>
<name>A0A1X7NKQ2_9LACT</name>
<dbReference type="RefSeq" id="WP_090005079.1">
    <property type="nucleotide sequence ID" value="NZ_FOAH01000009.1"/>
</dbReference>
<evidence type="ECO:0000313" key="5">
    <source>
        <dbReference type="Proteomes" id="UP000193435"/>
    </source>
</evidence>
<keyword evidence="2" id="KW-0472">Membrane</keyword>
<dbReference type="InterPro" id="IPR019554">
    <property type="entry name" value="Soluble_ligand-bd"/>
</dbReference>
<dbReference type="SMART" id="SM00278">
    <property type="entry name" value="HhH1"/>
    <property type="match status" value="2"/>
</dbReference>
<dbReference type="InterPro" id="IPR051675">
    <property type="entry name" value="Endo/Exo/Phosphatase_dom_1"/>
</dbReference>
<dbReference type="OrthoDB" id="9790239at2"/>
<dbReference type="AlphaFoldDB" id="A0A1X7NKQ2"/>
<dbReference type="GO" id="GO:0006281">
    <property type="term" value="P:DNA repair"/>
    <property type="evidence" value="ECO:0007669"/>
    <property type="project" value="InterPro"/>
</dbReference>
<dbReference type="Pfam" id="PF10531">
    <property type="entry name" value="SLBB"/>
    <property type="match status" value="1"/>
</dbReference>
<dbReference type="GO" id="GO:0015627">
    <property type="term" value="C:type II protein secretion system complex"/>
    <property type="evidence" value="ECO:0007669"/>
    <property type="project" value="TreeGrafter"/>
</dbReference>
<feature type="region of interest" description="Disordered" evidence="1">
    <location>
        <begin position="148"/>
        <end position="172"/>
    </location>
</feature>
<dbReference type="SUPFAM" id="SSF47781">
    <property type="entry name" value="RuvA domain 2-like"/>
    <property type="match status" value="1"/>
</dbReference>
<reference evidence="4 5" key="1">
    <citation type="submission" date="2017-04" db="EMBL/GenBank/DDBJ databases">
        <authorList>
            <person name="Afonso C.L."/>
            <person name="Miller P.J."/>
            <person name="Scott M.A."/>
            <person name="Spackman E."/>
            <person name="Goraichik I."/>
            <person name="Dimitrov K.M."/>
            <person name="Suarez D.L."/>
            <person name="Swayne D.E."/>
        </authorList>
    </citation>
    <scope>NUCLEOTIDE SEQUENCE [LARGE SCALE GENOMIC DNA]</scope>
    <source>
        <strain evidence="4 5">LMG26642</strain>
    </source>
</reference>
<dbReference type="PANTHER" id="PTHR21180">
    <property type="entry name" value="ENDONUCLEASE/EXONUCLEASE/PHOSPHATASE FAMILY DOMAIN-CONTAINING PROTEIN 1"/>
    <property type="match status" value="1"/>
</dbReference>
<dbReference type="NCBIfam" id="TIGR00426">
    <property type="entry name" value="competence protein ComEA helix-hairpin-helix repeat region"/>
    <property type="match status" value="1"/>
</dbReference>
<dbReference type="InterPro" id="IPR003583">
    <property type="entry name" value="Hlx-hairpin-Hlx_DNA-bd_motif"/>
</dbReference>
<evidence type="ECO:0000256" key="1">
    <source>
        <dbReference type="SAM" id="MobiDB-lite"/>
    </source>
</evidence>
<dbReference type="Gene3D" id="1.10.150.280">
    <property type="entry name" value="AF1531-like domain"/>
    <property type="match status" value="1"/>
</dbReference>
<dbReference type="STRING" id="1073423.SAMN04488700_2146"/>
<accession>A0A1X7NKQ2</accession>
<dbReference type="GO" id="GO:0015628">
    <property type="term" value="P:protein secretion by the type II secretion system"/>
    <property type="evidence" value="ECO:0007669"/>
    <property type="project" value="TreeGrafter"/>
</dbReference>
<dbReference type="GO" id="GO:0003677">
    <property type="term" value="F:DNA binding"/>
    <property type="evidence" value="ECO:0007669"/>
    <property type="project" value="InterPro"/>
</dbReference>
<feature type="compositionally biased region" description="Low complexity" evidence="1">
    <location>
        <begin position="158"/>
        <end position="169"/>
    </location>
</feature>
<dbReference type="PANTHER" id="PTHR21180:SF32">
    <property type="entry name" value="ENDONUCLEASE_EXONUCLEASE_PHOSPHATASE FAMILY DOMAIN-CONTAINING PROTEIN 1"/>
    <property type="match status" value="1"/>
</dbReference>
<protein>
    <submittedName>
        <fullName evidence="4">Competence protein ComEA</fullName>
    </submittedName>
</protein>
<evidence type="ECO:0000259" key="3">
    <source>
        <dbReference type="SMART" id="SM00278"/>
    </source>
</evidence>
<dbReference type="Pfam" id="PF12836">
    <property type="entry name" value="HHH_3"/>
    <property type="match status" value="1"/>
</dbReference>
<gene>
    <name evidence="4" type="ORF">SAMN04488700_2146</name>
</gene>
<organism evidence="4 5">
    <name type="scientific">Carnobacterium iners</name>
    <dbReference type="NCBI Taxonomy" id="1073423"/>
    <lineage>
        <taxon>Bacteria</taxon>
        <taxon>Bacillati</taxon>
        <taxon>Bacillota</taxon>
        <taxon>Bacilli</taxon>
        <taxon>Lactobacillales</taxon>
        <taxon>Carnobacteriaceae</taxon>
        <taxon>Carnobacterium</taxon>
    </lineage>
</organism>
<keyword evidence="5" id="KW-1185">Reference proteome</keyword>
<evidence type="ECO:0000256" key="2">
    <source>
        <dbReference type="SAM" id="Phobius"/>
    </source>
</evidence>
<dbReference type="InterPro" id="IPR010994">
    <property type="entry name" value="RuvA_2-like"/>
</dbReference>
<dbReference type="InterPro" id="IPR004509">
    <property type="entry name" value="Competence_ComEA_HhH"/>
</dbReference>
<sequence length="238" mass="25985">MIEKIKIELVKRKSMIAISLIVTCLFIIFFLVFSLISESETTDQLDESLTDFYISHASSLQSSIVSDGNESKSKQEKVIDTSIFVDIKGAVQLPGVYEINSETRLTDVIILAGGFLPTADQSMVNLSQKLTDQMMITIPAIGVEKSSIGTNESEEELPVVSSPSSESNETQTGKVNINTADISELQTLSGIGEKKAERILQYRQEKGSFKAVEELKEVSGIGDKTFEALAEFISVGTD</sequence>
<evidence type="ECO:0000313" key="4">
    <source>
        <dbReference type="EMBL" id="SMH38484.1"/>
    </source>
</evidence>
<proteinExistence type="predicted"/>
<dbReference type="EMBL" id="FXBJ01000002">
    <property type="protein sequence ID" value="SMH38484.1"/>
    <property type="molecule type" value="Genomic_DNA"/>
</dbReference>
<keyword evidence="2" id="KW-0812">Transmembrane</keyword>